<sequence length="67" mass="6877">MVATQLEGLVSAVRGAVIDVTFAAKLPPIGDALAILRDDGEPLAEVQAYLDARRVRAIALAATSAAC</sequence>
<keyword evidence="2" id="KW-0813">Transport</keyword>
<dbReference type="RefSeq" id="WP_376943764.1">
    <property type="nucleotide sequence ID" value="NZ_CP171449.1"/>
</dbReference>
<evidence type="ECO:0000313" key="5">
    <source>
        <dbReference type="EMBL" id="MFC0709140.1"/>
    </source>
</evidence>
<accession>A0ABV6SLC5</accession>
<evidence type="ECO:0000256" key="3">
    <source>
        <dbReference type="ARBA" id="ARBA00023310"/>
    </source>
</evidence>
<keyword evidence="3" id="KW-0066">ATP synthesis</keyword>
<name>A0ABV6SLC5_AZOPA</name>
<dbReference type="EMBL" id="JBHLSS010000037">
    <property type="protein sequence ID" value="MFC0709140.1"/>
    <property type="molecule type" value="Genomic_DNA"/>
</dbReference>
<gene>
    <name evidence="5" type="ORF">ACFFGX_05880</name>
</gene>
<protein>
    <recommendedName>
        <fullName evidence="4">ATPase F1/V1/A1 complex alpha/beta subunit N-terminal domain-containing protein</fullName>
    </recommendedName>
</protein>
<evidence type="ECO:0000313" key="6">
    <source>
        <dbReference type="Proteomes" id="UP001589891"/>
    </source>
</evidence>
<evidence type="ECO:0000259" key="4">
    <source>
        <dbReference type="Pfam" id="PF02874"/>
    </source>
</evidence>
<feature type="domain" description="ATPase F1/V1/A1 complex alpha/beta subunit N-terminal" evidence="4">
    <location>
        <begin position="10"/>
        <end position="64"/>
    </location>
</feature>
<comment type="similarity">
    <text evidence="1">Belongs to the ATPase alpha/beta chains family.</text>
</comment>
<proteinExistence type="inferred from homology"/>
<dbReference type="InterPro" id="IPR036121">
    <property type="entry name" value="ATPase_F1/V1/A1_a/bsu_N_sf"/>
</dbReference>
<dbReference type="InterPro" id="IPR004100">
    <property type="entry name" value="ATPase_F1/V1/A1_a/bsu_N"/>
</dbReference>
<dbReference type="Gene3D" id="2.40.10.170">
    <property type="match status" value="1"/>
</dbReference>
<evidence type="ECO:0000256" key="1">
    <source>
        <dbReference type="ARBA" id="ARBA00008936"/>
    </source>
</evidence>
<dbReference type="SUPFAM" id="SSF50615">
    <property type="entry name" value="N-terminal domain of alpha and beta subunits of F1 ATP synthase"/>
    <property type="match status" value="1"/>
</dbReference>
<dbReference type="Pfam" id="PF02874">
    <property type="entry name" value="ATP-synt_ab_N"/>
    <property type="match status" value="1"/>
</dbReference>
<dbReference type="Proteomes" id="UP001589891">
    <property type="component" value="Unassembled WGS sequence"/>
</dbReference>
<reference evidence="5 6" key="1">
    <citation type="submission" date="2024-09" db="EMBL/GenBank/DDBJ databases">
        <authorList>
            <person name="Sun Q."/>
            <person name="Mori K."/>
        </authorList>
    </citation>
    <scope>NUCLEOTIDE SEQUENCE [LARGE SCALE GENOMIC DNA]</scope>
    <source>
        <strain evidence="5 6">NCAIM B.01794</strain>
    </source>
</reference>
<comment type="caution">
    <text evidence="5">The sequence shown here is derived from an EMBL/GenBank/DDBJ whole genome shotgun (WGS) entry which is preliminary data.</text>
</comment>
<keyword evidence="6" id="KW-1185">Reference proteome</keyword>
<evidence type="ECO:0000256" key="2">
    <source>
        <dbReference type="ARBA" id="ARBA00022448"/>
    </source>
</evidence>
<organism evidence="5 6">
    <name type="scientific">Azorhizophilus paspali</name>
    <name type="common">Azotobacter paspali</name>
    <dbReference type="NCBI Taxonomy" id="69963"/>
    <lineage>
        <taxon>Bacteria</taxon>
        <taxon>Pseudomonadati</taxon>
        <taxon>Pseudomonadota</taxon>
        <taxon>Gammaproteobacteria</taxon>
        <taxon>Pseudomonadales</taxon>
        <taxon>Pseudomonadaceae</taxon>
        <taxon>Azorhizophilus</taxon>
    </lineage>
</organism>